<gene>
    <name evidence="1" type="ORF">O181_019802</name>
</gene>
<accession>A0A9Q3GUS6</accession>
<dbReference type="EMBL" id="AVOT02005832">
    <property type="protein sequence ID" value="MBW0480087.1"/>
    <property type="molecule type" value="Genomic_DNA"/>
</dbReference>
<protein>
    <submittedName>
        <fullName evidence="1">Uncharacterized protein</fullName>
    </submittedName>
</protein>
<dbReference type="AlphaFoldDB" id="A0A9Q3GUS6"/>
<proteinExistence type="predicted"/>
<comment type="caution">
    <text evidence="1">The sequence shown here is derived from an EMBL/GenBank/DDBJ whole genome shotgun (WGS) entry which is preliminary data.</text>
</comment>
<sequence>MFNESALYTSSAAYNLHLQSIQATNIFYQLMMNEIKKQDKLTDSMIAESDPESILPTTYHDRMSSPEKDQWSRAIGEELKIRDEEKVLDIQYQMGICVETLML</sequence>
<organism evidence="1 2">
    <name type="scientific">Austropuccinia psidii MF-1</name>
    <dbReference type="NCBI Taxonomy" id="1389203"/>
    <lineage>
        <taxon>Eukaryota</taxon>
        <taxon>Fungi</taxon>
        <taxon>Dikarya</taxon>
        <taxon>Basidiomycota</taxon>
        <taxon>Pucciniomycotina</taxon>
        <taxon>Pucciniomycetes</taxon>
        <taxon>Pucciniales</taxon>
        <taxon>Sphaerophragmiaceae</taxon>
        <taxon>Austropuccinia</taxon>
    </lineage>
</organism>
<name>A0A9Q3GUS6_9BASI</name>
<evidence type="ECO:0000313" key="2">
    <source>
        <dbReference type="Proteomes" id="UP000765509"/>
    </source>
</evidence>
<reference evidence="1" key="1">
    <citation type="submission" date="2021-03" db="EMBL/GenBank/DDBJ databases">
        <title>Draft genome sequence of rust myrtle Austropuccinia psidii MF-1, a brazilian biotype.</title>
        <authorList>
            <person name="Quecine M.C."/>
            <person name="Pachon D.M.R."/>
            <person name="Bonatelli M.L."/>
            <person name="Correr F.H."/>
            <person name="Franceschini L.M."/>
            <person name="Leite T.F."/>
            <person name="Margarido G.R.A."/>
            <person name="Almeida C.A."/>
            <person name="Ferrarezi J.A."/>
            <person name="Labate C.A."/>
        </authorList>
    </citation>
    <scope>NUCLEOTIDE SEQUENCE</scope>
    <source>
        <strain evidence="1">MF-1</strain>
    </source>
</reference>
<keyword evidence="2" id="KW-1185">Reference proteome</keyword>
<dbReference type="OrthoDB" id="430476at2759"/>
<evidence type="ECO:0000313" key="1">
    <source>
        <dbReference type="EMBL" id="MBW0480087.1"/>
    </source>
</evidence>
<dbReference type="Proteomes" id="UP000765509">
    <property type="component" value="Unassembled WGS sequence"/>
</dbReference>